<evidence type="ECO:0000256" key="1">
    <source>
        <dbReference type="SAM" id="Phobius"/>
    </source>
</evidence>
<protein>
    <submittedName>
        <fullName evidence="2">Uncharacterized protein</fullName>
    </submittedName>
</protein>
<keyword evidence="1" id="KW-1133">Transmembrane helix</keyword>
<evidence type="ECO:0000313" key="2">
    <source>
        <dbReference type="EMBL" id="JAH01952.1"/>
    </source>
</evidence>
<dbReference type="EMBL" id="GBXM01106625">
    <property type="protein sequence ID" value="JAH01952.1"/>
    <property type="molecule type" value="Transcribed_RNA"/>
</dbReference>
<keyword evidence="1" id="KW-0472">Membrane</keyword>
<accession>A0A0E9PCF5</accession>
<proteinExistence type="predicted"/>
<organism evidence="2">
    <name type="scientific">Anguilla anguilla</name>
    <name type="common">European freshwater eel</name>
    <name type="synonym">Muraena anguilla</name>
    <dbReference type="NCBI Taxonomy" id="7936"/>
    <lineage>
        <taxon>Eukaryota</taxon>
        <taxon>Metazoa</taxon>
        <taxon>Chordata</taxon>
        <taxon>Craniata</taxon>
        <taxon>Vertebrata</taxon>
        <taxon>Euteleostomi</taxon>
        <taxon>Actinopterygii</taxon>
        <taxon>Neopterygii</taxon>
        <taxon>Teleostei</taxon>
        <taxon>Anguilliformes</taxon>
        <taxon>Anguillidae</taxon>
        <taxon>Anguilla</taxon>
    </lineage>
</organism>
<sequence>MLEIPPRIQSAKRNLAILITFVQGAFGLIYCTMVLGILLLHPLFPTRAISDQPNVRCLRSRQEQ</sequence>
<feature type="transmembrane region" description="Helical" evidence="1">
    <location>
        <begin position="15"/>
        <end position="40"/>
    </location>
</feature>
<reference evidence="2" key="1">
    <citation type="submission" date="2014-11" db="EMBL/GenBank/DDBJ databases">
        <authorList>
            <person name="Amaro Gonzalez C."/>
        </authorList>
    </citation>
    <scope>NUCLEOTIDE SEQUENCE</scope>
</reference>
<keyword evidence="1" id="KW-0812">Transmembrane</keyword>
<name>A0A0E9PCF5_ANGAN</name>
<reference evidence="2" key="2">
    <citation type="journal article" date="2015" name="Fish Shellfish Immunol.">
        <title>Early steps in the European eel (Anguilla anguilla)-Vibrio vulnificus interaction in the gills: Role of the RtxA13 toxin.</title>
        <authorList>
            <person name="Callol A."/>
            <person name="Pajuelo D."/>
            <person name="Ebbesson L."/>
            <person name="Teles M."/>
            <person name="MacKenzie S."/>
            <person name="Amaro C."/>
        </authorList>
    </citation>
    <scope>NUCLEOTIDE SEQUENCE</scope>
</reference>
<dbReference type="AlphaFoldDB" id="A0A0E9PCF5"/>